<keyword evidence="1" id="KW-0001">2Fe-2S</keyword>
<dbReference type="InterPro" id="IPR036922">
    <property type="entry name" value="Rieske_2Fe-2S_sf"/>
</dbReference>
<feature type="domain" description="Rieske" evidence="6">
    <location>
        <begin position="13"/>
        <end position="120"/>
    </location>
</feature>
<dbReference type="SUPFAM" id="SSF50022">
    <property type="entry name" value="ISP domain"/>
    <property type="match status" value="1"/>
</dbReference>
<name>A0A4S2GYE1_9PROT</name>
<dbReference type="InterPro" id="IPR017941">
    <property type="entry name" value="Rieske_2Fe-2S"/>
</dbReference>
<dbReference type="EMBL" id="SRXW01000003">
    <property type="protein sequence ID" value="TGY88114.1"/>
    <property type="molecule type" value="Genomic_DNA"/>
</dbReference>
<dbReference type="OrthoDB" id="9800776at2"/>
<dbReference type="CDD" id="cd03469">
    <property type="entry name" value="Rieske_RO_Alpha_N"/>
    <property type="match status" value="1"/>
</dbReference>
<dbReference type="Proteomes" id="UP000308054">
    <property type="component" value="Unassembled WGS sequence"/>
</dbReference>
<accession>A0A4S2GYE1</accession>
<dbReference type="Gene3D" id="3.90.380.10">
    <property type="entry name" value="Naphthalene 1,2-dioxygenase Alpha Subunit, Chain A, domain 1"/>
    <property type="match status" value="1"/>
</dbReference>
<evidence type="ECO:0000259" key="6">
    <source>
        <dbReference type="PROSITE" id="PS51296"/>
    </source>
</evidence>
<dbReference type="Gene3D" id="2.102.10.10">
    <property type="entry name" value="Rieske [2Fe-2S] iron-sulphur domain"/>
    <property type="match status" value="1"/>
</dbReference>
<proteinExistence type="predicted"/>
<evidence type="ECO:0000313" key="8">
    <source>
        <dbReference type="Proteomes" id="UP000308054"/>
    </source>
</evidence>
<evidence type="ECO:0000256" key="5">
    <source>
        <dbReference type="ARBA" id="ARBA00023014"/>
    </source>
</evidence>
<dbReference type="InterPro" id="IPR050584">
    <property type="entry name" value="Cholesterol_7-desaturase"/>
</dbReference>
<protein>
    <submittedName>
        <fullName evidence="7">Aromatic ring-hydroxylating dioxygenase subunit alpha</fullName>
    </submittedName>
</protein>
<keyword evidence="8" id="KW-1185">Reference proteome</keyword>
<evidence type="ECO:0000256" key="2">
    <source>
        <dbReference type="ARBA" id="ARBA00022723"/>
    </source>
</evidence>
<evidence type="ECO:0000256" key="1">
    <source>
        <dbReference type="ARBA" id="ARBA00022714"/>
    </source>
</evidence>
<evidence type="ECO:0000313" key="7">
    <source>
        <dbReference type="EMBL" id="TGY88114.1"/>
    </source>
</evidence>
<dbReference type="Pfam" id="PF00355">
    <property type="entry name" value="Rieske"/>
    <property type="match status" value="1"/>
</dbReference>
<sequence length="357" mass="40279">MLDSTGFLTDIWYLGLPAAQLKRGKPVRKIIMGQPILFARDAGGRAFALRDICPHRGIPLSYGRMVAGGNEVECPYHGWRFGPEGRCTAIPSLVSGQEMDISKIRVRRYPVRERNGLVWVFIASGPVEGAALSEAPEPEFGPPEVPGAGEASPNFTYVVKFDCHLDNAIIGLMDPAHGPYVHQSWYWRTSKSTYEKEKTFAPAERGWVMKSHPPSSNSFAYKWLGGKPVTEIVFRIPGVRTEYIRVGKYFVTSLTVVTPIDEKTTEVTQLLYWDHPVLKVFKPLMVAFSKAFLNQDRVIVEKQNEGLRFNPRLMLIPDADTQAKWYFRMKKNWADAGGDPARFDNPVKGETTLRWKS</sequence>
<keyword evidence="3" id="KW-0560">Oxidoreductase</keyword>
<dbReference type="GO" id="GO:0046872">
    <property type="term" value="F:metal ion binding"/>
    <property type="evidence" value="ECO:0007669"/>
    <property type="project" value="UniProtKB-KW"/>
</dbReference>
<dbReference type="SUPFAM" id="SSF55961">
    <property type="entry name" value="Bet v1-like"/>
    <property type="match status" value="1"/>
</dbReference>
<dbReference type="PROSITE" id="PS51296">
    <property type="entry name" value="RIESKE"/>
    <property type="match status" value="1"/>
</dbReference>
<dbReference type="RefSeq" id="WP_135995959.1">
    <property type="nucleotide sequence ID" value="NZ_CP071057.1"/>
</dbReference>
<gene>
    <name evidence="7" type="ORF">E5163_09735</name>
</gene>
<dbReference type="GO" id="GO:0051537">
    <property type="term" value="F:2 iron, 2 sulfur cluster binding"/>
    <property type="evidence" value="ECO:0007669"/>
    <property type="project" value="UniProtKB-KW"/>
</dbReference>
<keyword evidence="5" id="KW-0411">Iron-sulfur</keyword>
<dbReference type="AlphaFoldDB" id="A0A4S2GYE1"/>
<organism evidence="7 8">
    <name type="scientific">Marinicauda algicola</name>
    <dbReference type="NCBI Taxonomy" id="2029849"/>
    <lineage>
        <taxon>Bacteria</taxon>
        <taxon>Pseudomonadati</taxon>
        <taxon>Pseudomonadota</taxon>
        <taxon>Alphaproteobacteria</taxon>
        <taxon>Maricaulales</taxon>
        <taxon>Maricaulaceae</taxon>
        <taxon>Marinicauda</taxon>
    </lineage>
</organism>
<evidence type="ECO:0000256" key="3">
    <source>
        <dbReference type="ARBA" id="ARBA00023002"/>
    </source>
</evidence>
<dbReference type="InterPro" id="IPR044043">
    <property type="entry name" value="VanA_C_cat"/>
</dbReference>
<keyword evidence="2" id="KW-0479">Metal-binding</keyword>
<keyword evidence="7" id="KW-0223">Dioxygenase</keyword>
<dbReference type="PANTHER" id="PTHR21266:SF60">
    <property type="entry name" value="3-KETOSTEROID-9-ALPHA-MONOOXYGENASE, OXYGENASE COMPONENT"/>
    <property type="match status" value="1"/>
</dbReference>
<reference evidence="7 8" key="1">
    <citation type="journal article" date="2017" name="Int. J. Syst. Evol. Microbiol.">
        <title>Marinicauda algicola sp. nov., isolated from a marine red alga Rhodosorus marinus.</title>
        <authorList>
            <person name="Jeong S.E."/>
            <person name="Jeon S.H."/>
            <person name="Chun B.H."/>
            <person name="Kim D.W."/>
            <person name="Jeon C.O."/>
        </authorList>
    </citation>
    <scope>NUCLEOTIDE SEQUENCE [LARGE SCALE GENOMIC DNA]</scope>
    <source>
        <strain evidence="7 8">JCM 31718</strain>
    </source>
</reference>
<dbReference type="Pfam" id="PF19112">
    <property type="entry name" value="VanA_C"/>
    <property type="match status" value="1"/>
</dbReference>
<evidence type="ECO:0000256" key="4">
    <source>
        <dbReference type="ARBA" id="ARBA00023004"/>
    </source>
</evidence>
<comment type="caution">
    <text evidence="7">The sequence shown here is derived from an EMBL/GenBank/DDBJ whole genome shotgun (WGS) entry which is preliminary data.</text>
</comment>
<dbReference type="GO" id="GO:0051213">
    <property type="term" value="F:dioxygenase activity"/>
    <property type="evidence" value="ECO:0007669"/>
    <property type="project" value="UniProtKB-KW"/>
</dbReference>
<keyword evidence="4" id="KW-0408">Iron</keyword>
<dbReference type="PANTHER" id="PTHR21266">
    <property type="entry name" value="IRON-SULFUR DOMAIN CONTAINING PROTEIN"/>
    <property type="match status" value="1"/>
</dbReference>